<dbReference type="PROSITE" id="PS51257">
    <property type="entry name" value="PROKAR_LIPOPROTEIN"/>
    <property type="match status" value="1"/>
</dbReference>
<evidence type="ECO:0000313" key="2">
    <source>
        <dbReference type="EMBL" id="MBO8426162.1"/>
    </source>
</evidence>
<sequence>MRRTSTSAALSLAILLSAGLSSCGGGGDGVDLGTNAEEVGRMYDLLDTLNPEEAFASLSGFSAVSFYPGDPGVRDTLDVGLNGGVPDYIYFRHVDEEALLVKSPEELSSYGSYVYSDTFFDRESEFTSFEYGLERINIHSDYADIAKAIADPVSAGLILPMVPEELYPYVGIEFSPDGGFTFAIGYDGDGDLPIPAMHSEVQIGGDGLLSRLEGDVDGSSYSVVFDYNPSFERKADLGFGPSIVDDDVFDILGVYPENPENFFFEYGALRLDIEGDDDSLPAFLKGLRSATVYLETPGWAPVYLCLEGNDGETHTYYQAPSDHAITHLFPNGDKETIPVDMEGDFLLDERADDIFMFGSLASQWVYPAYYNAPYDSFLYRNPLYDWPLSFSYPDDCRYGAGFSGIEVIQYSEIVNNSNIASRLMGEGEFFDEEPHGYTREGSIDPENGFFKSERIDFNGIDTSIDKVDDLGAEIAYSFVDPSSLPYIN</sequence>
<feature type="signal peptide" evidence="1">
    <location>
        <begin position="1"/>
        <end position="23"/>
    </location>
</feature>
<feature type="chain" id="PRO_5039524005" description="Lipoprotein" evidence="1">
    <location>
        <begin position="24"/>
        <end position="488"/>
    </location>
</feature>
<dbReference type="EMBL" id="JADINA010000019">
    <property type="protein sequence ID" value="MBO8426162.1"/>
    <property type="molecule type" value="Genomic_DNA"/>
</dbReference>
<organism evidence="2 3">
    <name type="scientific">Candidatus Alloenteromonas pullistercoris</name>
    <dbReference type="NCBI Taxonomy" id="2840785"/>
    <lineage>
        <taxon>Bacteria</taxon>
        <taxon>Bacillati</taxon>
        <taxon>Bacillota</taxon>
        <taxon>Bacillota incertae sedis</taxon>
        <taxon>Candidatus Alloenteromonas</taxon>
    </lineage>
</organism>
<evidence type="ECO:0000256" key="1">
    <source>
        <dbReference type="SAM" id="SignalP"/>
    </source>
</evidence>
<reference evidence="2" key="2">
    <citation type="journal article" date="2021" name="PeerJ">
        <title>Extensive microbial diversity within the chicken gut microbiome revealed by metagenomics and culture.</title>
        <authorList>
            <person name="Gilroy R."/>
            <person name="Ravi A."/>
            <person name="Getino M."/>
            <person name="Pursley I."/>
            <person name="Horton D.L."/>
            <person name="Alikhan N.F."/>
            <person name="Baker D."/>
            <person name="Gharbi K."/>
            <person name="Hall N."/>
            <person name="Watson M."/>
            <person name="Adriaenssens E.M."/>
            <person name="Foster-Nyarko E."/>
            <person name="Jarju S."/>
            <person name="Secka A."/>
            <person name="Antonio M."/>
            <person name="Oren A."/>
            <person name="Chaudhuri R.R."/>
            <person name="La Ragione R."/>
            <person name="Hildebrand F."/>
            <person name="Pallen M.J."/>
        </authorList>
    </citation>
    <scope>NUCLEOTIDE SEQUENCE</scope>
    <source>
        <strain evidence="2">17113</strain>
    </source>
</reference>
<gene>
    <name evidence="2" type="ORF">IAC61_02430</name>
</gene>
<accession>A0A9D9DFZ1</accession>
<protein>
    <recommendedName>
        <fullName evidence="4">Lipoprotein</fullName>
    </recommendedName>
</protein>
<name>A0A9D9DFZ1_9FIRM</name>
<proteinExistence type="predicted"/>
<comment type="caution">
    <text evidence="2">The sequence shown here is derived from an EMBL/GenBank/DDBJ whole genome shotgun (WGS) entry which is preliminary data.</text>
</comment>
<dbReference type="AlphaFoldDB" id="A0A9D9DFZ1"/>
<keyword evidence="1" id="KW-0732">Signal</keyword>
<dbReference type="Proteomes" id="UP000823634">
    <property type="component" value="Unassembled WGS sequence"/>
</dbReference>
<reference evidence="2" key="1">
    <citation type="submission" date="2020-10" db="EMBL/GenBank/DDBJ databases">
        <authorList>
            <person name="Gilroy R."/>
        </authorList>
    </citation>
    <scope>NUCLEOTIDE SEQUENCE</scope>
    <source>
        <strain evidence="2">17113</strain>
    </source>
</reference>
<evidence type="ECO:0008006" key="4">
    <source>
        <dbReference type="Google" id="ProtNLM"/>
    </source>
</evidence>
<evidence type="ECO:0000313" key="3">
    <source>
        <dbReference type="Proteomes" id="UP000823634"/>
    </source>
</evidence>